<evidence type="ECO:0000256" key="1">
    <source>
        <dbReference type="SAM" id="SignalP"/>
    </source>
</evidence>
<dbReference type="AlphaFoldDB" id="A0A1I3PZX1"/>
<feature type="chain" id="PRO_5017477250" evidence="1">
    <location>
        <begin position="23"/>
        <end position="122"/>
    </location>
</feature>
<feature type="signal peptide" evidence="1">
    <location>
        <begin position="1"/>
        <end position="22"/>
    </location>
</feature>
<keyword evidence="3" id="KW-1185">Reference proteome</keyword>
<name>A0A1I3PZX1_9FLAO</name>
<keyword evidence="1" id="KW-0732">Signal</keyword>
<dbReference type="OrthoDB" id="678278at2"/>
<dbReference type="RefSeq" id="WP_090678501.1">
    <property type="nucleotide sequence ID" value="NZ_FORU01000005.1"/>
</dbReference>
<dbReference type="EMBL" id="FORU01000005">
    <property type="protein sequence ID" value="SFJ27188.1"/>
    <property type="molecule type" value="Genomic_DNA"/>
</dbReference>
<dbReference type="STRING" id="1150112.SAMN04487893_1058"/>
<reference evidence="3" key="1">
    <citation type="submission" date="2016-10" db="EMBL/GenBank/DDBJ databases">
        <authorList>
            <person name="Varghese N."/>
            <person name="Submissions S."/>
        </authorList>
    </citation>
    <scope>NUCLEOTIDE SEQUENCE [LARGE SCALE GENOMIC DNA]</scope>
    <source>
        <strain evidence="3">DSM 26542</strain>
    </source>
</reference>
<gene>
    <name evidence="2" type="ORF">SAMN04487893_1058</name>
</gene>
<accession>A0A1I3PZX1</accession>
<evidence type="ECO:0000313" key="3">
    <source>
        <dbReference type="Proteomes" id="UP000243887"/>
    </source>
</evidence>
<protein>
    <submittedName>
        <fullName evidence="2">Uncharacterized protein</fullName>
    </submittedName>
</protein>
<dbReference type="Proteomes" id="UP000243887">
    <property type="component" value="Unassembled WGS sequence"/>
</dbReference>
<proteinExistence type="predicted"/>
<sequence length="122" mass="15152">MKNRFTNFGIAVLTMLSWGAWAQVEQQNPNFEESLDYYMGVNDSLIQNMGTTVQNTYKAYDWYEAREERRAQRRAYRHEERMNRSYYMDYDYPNYNYYPSYYNYRRWIPTIGFRTGNFWFSF</sequence>
<organism evidence="2 3">
    <name type="scientific">Myroides guanonis</name>
    <dbReference type="NCBI Taxonomy" id="1150112"/>
    <lineage>
        <taxon>Bacteria</taxon>
        <taxon>Pseudomonadati</taxon>
        <taxon>Bacteroidota</taxon>
        <taxon>Flavobacteriia</taxon>
        <taxon>Flavobacteriales</taxon>
        <taxon>Flavobacteriaceae</taxon>
        <taxon>Myroides</taxon>
    </lineage>
</organism>
<evidence type="ECO:0000313" key="2">
    <source>
        <dbReference type="EMBL" id="SFJ27188.1"/>
    </source>
</evidence>